<dbReference type="InterPro" id="IPR036589">
    <property type="entry name" value="HCY_dom_sf"/>
</dbReference>
<comment type="cofactor">
    <cofactor evidence="6">
        <name>Zn(2+)</name>
        <dbReference type="ChEBI" id="CHEBI:29105"/>
    </cofactor>
    <text evidence="6">Binds 1 zinc ion per subunit.</text>
</comment>
<organism evidence="9 10">
    <name type="scientific">Pseudarthrobacter chlorophenolicus (strain ATCC 700700 / DSM 12829 / CIP 107037 / JCM 12360 / KCTC 9906 / NCIMB 13794 / A6)</name>
    <name type="common">Arthrobacter chlorophenolicus</name>
    <dbReference type="NCBI Taxonomy" id="452863"/>
    <lineage>
        <taxon>Bacteria</taxon>
        <taxon>Bacillati</taxon>
        <taxon>Actinomycetota</taxon>
        <taxon>Actinomycetes</taxon>
        <taxon>Micrococcales</taxon>
        <taxon>Micrococcaceae</taxon>
        <taxon>Pseudarthrobacter</taxon>
    </lineage>
</organism>
<evidence type="ECO:0000256" key="4">
    <source>
        <dbReference type="ARBA" id="ARBA00022833"/>
    </source>
</evidence>
<dbReference type="PROSITE" id="PS50970">
    <property type="entry name" value="HCY"/>
    <property type="match status" value="1"/>
</dbReference>
<dbReference type="GO" id="GO:0032259">
    <property type="term" value="P:methylation"/>
    <property type="evidence" value="ECO:0007669"/>
    <property type="project" value="UniProtKB-KW"/>
</dbReference>
<sequence>MRIVTIMPANPTLSALLETGETLVTDGALATELEDRGCNLDDPLWSAKVLLEHPGLIRDVHRDYFAAGARIATTASYQATPQGFAARGMTEQEALDLVALSVRLADEARRDHLANQSEARPLFIAGSVGPYGAYLADGSEYRGDYALTPAEFRDFHRPRLEALVESGADALACETLPSFAEARALAELTRDLGVESWFSFSLRDAGHISDGTPLAAVAELLDGESHVAAVGVNCVPLALVAPALTALRGGTGKPLVAYPNSGETYDAGTKTWDAAPAATAPAALADGVPAWQALGARIIGGCCRTTPADISAVAGHVNS</sequence>
<keyword evidence="4 6" id="KW-0862">Zinc</keyword>
<dbReference type="HOGENOM" id="CLU_004914_3_2_11"/>
<dbReference type="EMBL" id="CP001341">
    <property type="protein sequence ID" value="ACL39137.1"/>
    <property type="molecule type" value="Genomic_DNA"/>
</dbReference>
<evidence type="ECO:0000256" key="3">
    <source>
        <dbReference type="ARBA" id="ARBA00022723"/>
    </source>
</evidence>
<dbReference type="PANTHER" id="PTHR46015">
    <property type="entry name" value="ZGC:172121"/>
    <property type="match status" value="1"/>
</dbReference>
<dbReference type="Pfam" id="PF02574">
    <property type="entry name" value="S-methyl_trans"/>
    <property type="match status" value="1"/>
</dbReference>
<evidence type="ECO:0000256" key="6">
    <source>
        <dbReference type="PIRSR" id="PIRSR037505-2"/>
    </source>
</evidence>
<dbReference type="SUPFAM" id="SSF82282">
    <property type="entry name" value="Homocysteine S-methyltransferase"/>
    <property type="match status" value="1"/>
</dbReference>
<keyword evidence="1 7" id="KW-0489">Methyltransferase</keyword>
<evidence type="ECO:0000256" key="7">
    <source>
        <dbReference type="PROSITE-ProRule" id="PRU00333"/>
    </source>
</evidence>
<proteinExistence type="predicted"/>
<dbReference type="Proteomes" id="UP000002505">
    <property type="component" value="Chromosome"/>
</dbReference>
<feature type="binding site" evidence="6 7">
    <location>
        <position position="234"/>
    </location>
    <ligand>
        <name>Zn(2+)</name>
        <dbReference type="ChEBI" id="CHEBI:29105"/>
    </ligand>
</feature>
<dbReference type="PANTHER" id="PTHR46015:SF1">
    <property type="entry name" value="HOMOCYSTEINE S-METHYLTRANSFERASE-LIKE ISOFORM 1"/>
    <property type="match status" value="1"/>
</dbReference>
<dbReference type="GO" id="GO:0008270">
    <property type="term" value="F:zinc ion binding"/>
    <property type="evidence" value="ECO:0007669"/>
    <property type="project" value="InterPro"/>
</dbReference>
<dbReference type="Gene3D" id="3.20.20.330">
    <property type="entry name" value="Homocysteine-binding-like domain"/>
    <property type="match status" value="1"/>
</dbReference>
<dbReference type="PIRSF" id="PIRSF037505">
    <property type="entry name" value="Betaine_HMT"/>
    <property type="match status" value="1"/>
</dbReference>
<evidence type="ECO:0000313" key="9">
    <source>
        <dbReference type="EMBL" id="ACL39137.1"/>
    </source>
</evidence>
<gene>
    <name evidence="9" type="ordered locus">Achl_1146</name>
</gene>
<accession>B8HEA2</accession>
<name>B8HEA2_PSECP</name>
<evidence type="ECO:0000256" key="5">
    <source>
        <dbReference type="ARBA" id="ARBA00076752"/>
    </source>
</evidence>
<dbReference type="STRING" id="452863.Achl_1146"/>
<dbReference type="GO" id="GO:0009086">
    <property type="term" value="P:methionine biosynthetic process"/>
    <property type="evidence" value="ECO:0007669"/>
    <property type="project" value="InterPro"/>
</dbReference>
<dbReference type="FunFam" id="3.20.20.330:FF:000002">
    <property type="entry name" value="Homocysteine S-methyltransferase"/>
    <property type="match status" value="1"/>
</dbReference>
<keyword evidence="3 6" id="KW-0479">Metal-binding</keyword>
<keyword evidence="2 7" id="KW-0808">Transferase</keyword>
<feature type="binding site" evidence="7">
    <location>
        <position position="302"/>
    </location>
    <ligand>
        <name>Zn(2+)</name>
        <dbReference type="ChEBI" id="CHEBI:29105"/>
    </ligand>
</feature>
<evidence type="ECO:0000259" key="8">
    <source>
        <dbReference type="PROSITE" id="PS50970"/>
    </source>
</evidence>
<feature type="domain" description="Hcy-binding" evidence="8">
    <location>
        <begin position="11"/>
        <end position="317"/>
    </location>
</feature>
<protein>
    <recommendedName>
        <fullName evidence="5">S-methylmethionine:homocysteine methyltransferase</fullName>
    </recommendedName>
</protein>
<dbReference type="InterPro" id="IPR017226">
    <property type="entry name" value="BHMT-like"/>
</dbReference>
<dbReference type="InterPro" id="IPR003726">
    <property type="entry name" value="HCY_dom"/>
</dbReference>
<keyword evidence="10" id="KW-1185">Reference proteome</keyword>
<dbReference type="GO" id="GO:0008898">
    <property type="term" value="F:S-adenosylmethionine-homocysteine S-methyltransferase activity"/>
    <property type="evidence" value="ECO:0007669"/>
    <property type="project" value="TreeGrafter"/>
</dbReference>
<dbReference type="NCBIfam" id="NF007020">
    <property type="entry name" value="PRK09485.1"/>
    <property type="match status" value="1"/>
</dbReference>
<dbReference type="eggNOG" id="COG2040">
    <property type="taxonomic scope" value="Bacteria"/>
</dbReference>
<dbReference type="KEGG" id="ach:Achl_1146"/>
<dbReference type="InterPro" id="IPR051486">
    <property type="entry name" value="Hcy_S-methyltransferase"/>
</dbReference>
<reference evidence="9" key="1">
    <citation type="submission" date="2009-01" db="EMBL/GenBank/DDBJ databases">
        <title>Complete sequence of chromosome of Arthrobacter chlorophenolicus A6.</title>
        <authorList>
            <consortium name="US DOE Joint Genome Institute"/>
            <person name="Lucas S."/>
            <person name="Copeland A."/>
            <person name="Lapidus A."/>
            <person name="Glavina del Rio T."/>
            <person name="Tice H."/>
            <person name="Bruce D."/>
            <person name="Goodwin L."/>
            <person name="Pitluck S."/>
            <person name="Goltsman E."/>
            <person name="Clum A."/>
            <person name="Larimer F."/>
            <person name="Land M."/>
            <person name="Hauser L."/>
            <person name="Kyrpides N."/>
            <person name="Mikhailova N."/>
            <person name="Jansson J."/>
            <person name="Richardson P."/>
        </authorList>
    </citation>
    <scope>NUCLEOTIDE SEQUENCE [LARGE SCALE GENOMIC DNA]</scope>
    <source>
        <strain evidence="9">A6</strain>
    </source>
</reference>
<dbReference type="GO" id="GO:0033528">
    <property type="term" value="P:S-methylmethionine cycle"/>
    <property type="evidence" value="ECO:0007669"/>
    <property type="project" value="TreeGrafter"/>
</dbReference>
<evidence type="ECO:0000313" key="10">
    <source>
        <dbReference type="Proteomes" id="UP000002505"/>
    </source>
</evidence>
<evidence type="ECO:0000256" key="1">
    <source>
        <dbReference type="ARBA" id="ARBA00022603"/>
    </source>
</evidence>
<dbReference type="AlphaFoldDB" id="B8HEA2"/>
<evidence type="ECO:0000256" key="2">
    <source>
        <dbReference type="ARBA" id="ARBA00022679"/>
    </source>
</evidence>
<feature type="binding site" evidence="7">
    <location>
        <position position="303"/>
    </location>
    <ligand>
        <name>Zn(2+)</name>
        <dbReference type="ChEBI" id="CHEBI:29105"/>
    </ligand>
</feature>